<dbReference type="GO" id="GO:0008270">
    <property type="term" value="F:zinc ion binding"/>
    <property type="evidence" value="ECO:0007669"/>
    <property type="project" value="UniProtKB-KW"/>
</dbReference>
<proteinExistence type="predicted"/>
<keyword evidence="3" id="KW-0862">Zinc</keyword>
<sequence>MDVSSLWNVTPESLVKWAGLGEDDVDRPDSARLFGLKSQLGIMQSRPLSIQMKMYSEVAAKYLPALVDIFRQRPEPISPVGMLINTISASPYFVRFLRSPAAEGIAALQAKRIANSASEITMMSVDDVGEIGQFLATLLLLQGIQDVADEDKAILLQHLPTWERKFSGRLASETAGRCLALLTADPRMRPMMQGVKDILESKLEQCGGPGCVRRVQKDGSELSQCGRCKTAVYCGVEHQKAAWATHKPTCFAPTF</sequence>
<feature type="domain" description="MYND-type" evidence="5">
    <location>
        <begin position="208"/>
        <end position="250"/>
    </location>
</feature>
<evidence type="ECO:0000256" key="2">
    <source>
        <dbReference type="ARBA" id="ARBA00022771"/>
    </source>
</evidence>
<evidence type="ECO:0000256" key="4">
    <source>
        <dbReference type="PROSITE-ProRule" id="PRU00134"/>
    </source>
</evidence>
<name>A0AAD6XEX1_9AGAR</name>
<evidence type="ECO:0000313" key="7">
    <source>
        <dbReference type="Proteomes" id="UP001218188"/>
    </source>
</evidence>
<dbReference type="InterPro" id="IPR002893">
    <property type="entry name" value="Znf_MYND"/>
</dbReference>
<dbReference type="Pfam" id="PF01753">
    <property type="entry name" value="zf-MYND"/>
    <property type="match status" value="1"/>
</dbReference>
<protein>
    <recommendedName>
        <fullName evidence="5">MYND-type domain-containing protein</fullName>
    </recommendedName>
</protein>
<keyword evidence="1" id="KW-0479">Metal-binding</keyword>
<dbReference type="SUPFAM" id="SSF144232">
    <property type="entry name" value="HIT/MYND zinc finger-like"/>
    <property type="match status" value="1"/>
</dbReference>
<gene>
    <name evidence="6" type="ORF">C8F04DRAFT_1229527</name>
</gene>
<evidence type="ECO:0000256" key="1">
    <source>
        <dbReference type="ARBA" id="ARBA00022723"/>
    </source>
</evidence>
<dbReference type="Proteomes" id="UP001218188">
    <property type="component" value="Unassembled WGS sequence"/>
</dbReference>
<organism evidence="6 7">
    <name type="scientific">Mycena alexandri</name>
    <dbReference type="NCBI Taxonomy" id="1745969"/>
    <lineage>
        <taxon>Eukaryota</taxon>
        <taxon>Fungi</taxon>
        <taxon>Dikarya</taxon>
        <taxon>Basidiomycota</taxon>
        <taxon>Agaricomycotina</taxon>
        <taxon>Agaricomycetes</taxon>
        <taxon>Agaricomycetidae</taxon>
        <taxon>Agaricales</taxon>
        <taxon>Marasmiineae</taxon>
        <taxon>Mycenaceae</taxon>
        <taxon>Mycena</taxon>
    </lineage>
</organism>
<evidence type="ECO:0000259" key="5">
    <source>
        <dbReference type="PROSITE" id="PS50865"/>
    </source>
</evidence>
<dbReference type="Gene3D" id="6.10.140.2220">
    <property type="match status" value="1"/>
</dbReference>
<evidence type="ECO:0000256" key="3">
    <source>
        <dbReference type="ARBA" id="ARBA00022833"/>
    </source>
</evidence>
<dbReference type="PROSITE" id="PS50865">
    <property type="entry name" value="ZF_MYND_2"/>
    <property type="match status" value="1"/>
</dbReference>
<accession>A0AAD6XEX1</accession>
<comment type="caution">
    <text evidence="6">The sequence shown here is derived from an EMBL/GenBank/DDBJ whole genome shotgun (WGS) entry which is preliminary data.</text>
</comment>
<dbReference type="EMBL" id="JARJCM010000011">
    <property type="protein sequence ID" value="KAJ7042759.1"/>
    <property type="molecule type" value="Genomic_DNA"/>
</dbReference>
<evidence type="ECO:0000313" key="6">
    <source>
        <dbReference type="EMBL" id="KAJ7042759.1"/>
    </source>
</evidence>
<reference evidence="6" key="1">
    <citation type="submission" date="2023-03" db="EMBL/GenBank/DDBJ databases">
        <title>Massive genome expansion in bonnet fungi (Mycena s.s.) driven by repeated elements and novel gene families across ecological guilds.</title>
        <authorList>
            <consortium name="Lawrence Berkeley National Laboratory"/>
            <person name="Harder C.B."/>
            <person name="Miyauchi S."/>
            <person name="Viragh M."/>
            <person name="Kuo A."/>
            <person name="Thoen E."/>
            <person name="Andreopoulos B."/>
            <person name="Lu D."/>
            <person name="Skrede I."/>
            <person name="Drula E."/>
            <person name="Henrissat B."/>
            <person name="Morin E."/>
            <person name="Kohler A."/>
            <person name="Barry K."/>
            <person name="LaButti K."/>
            <person name="Morin E."/>
            <person name="Salamov A."/>
            <person name="Lipzen A."/>
            <person name="Mereny Z."/>
            <person name="Hegedus B."/>
            <person name="Baldrian P."/>
            <person name="Stursova M."/>
            <person name="Weitz H."/>
            <person name="Taylor A."/>
            <person name="Grigoriev I.V."/>
            <person name="Nagy L.G."/>
            <person name="Martin F."/>
            <person name="Kauserud H."/>
        </authorList>
    </citation>
    <scope>NUCLEOTIDE SEQUENCE</scope>
    <source>
        <strain evidence="6">CBHHK200</strain>
    </source>
</reference>
<keyword evidence="7" id="KW-1185">Reference proteome</keyword>
<dbReference type="AlphaFoldDB" id="A0AAD6XEX1"/>
<keyword evidence="2 4" id="KW-0863">Zinc-finger</keyword>